<protein>
    <submittedName>
        <fullName evidence="2">Uncharacterized protein</fullName>
    </submittedName>
</protein>
<feature type="signal peptide" evidence="1">
    <location>
        <begin position="1"/>
        <end position="27"/>
    </location>
</feature>
<organism evidence="2 3">
    <name type="scientific">Methylobacterium oryzae</name>
    <dbReference type="NCBI Taxonomy" id="334852"/>
    <lineage>
        <taxon>Bacteria</taxon>
        <taxon>Pseudomonadati</taxon>
        <taxon>Pseudomonadota</taxon>
        <taxon>Alphaproteobacteria</taxon>
        <taxon>Hyphomicrobiales</taxon>
        <taxon>Methylobacteriaceae</taxon>
        <taxon>Methylobacterium</taxon>
    </lineage>
</organism>
<gene>
    <name evidence="2" type="ORF">MOTC310_10395</name>
</gene>
<evidence type="ECO:0000313" key="3">
    <source>
        <dbReference type="Proteomes" id="UP001355206"/>
    </source>
</evidence>
<accession>A0ABU7TMV5</accession>
<evidence type="ECO:0000256" key="1">
    <source>
        <dbReference type="SAM" id="SignalP"/>
    </source>
</evidence>
<keyword evidence="1" id="KW-0732">Signal</keyword>
<name>A0ABU7TMV5_9HYPH</name>
<reference evidence="2 3" key="1">
    <citation type="journal article" date="2012" name="Genet. Mol. Biol.">
        <title>Analysis of 16S rRNA and mxaF genes revealing insights into Methylobacterium niche-specific plant association.</title>
        <authorList>
            <person name="Dourado M.N."/>
            <person name="Andreote F.D."/>
            <person name="Dini-Andreote F."/>
            <person name="Conti R."/>
            <person name="Araujo J.M."/>
            <person name="Araujo W.L."/>
        </authorList>
    </citation>
    <scope>NUCLEOTIDE SEQUENCE [LARGE SCALE GENOMIC DNA]</scope>
    <source>
        <strain evidence="2 3">TC3-10</strain>
    </source>
</reference>
<keyword evidence="3" id="KW-1185">Reference proteome</keyword>
<evidence type="ECO:0000313" key="2">
    <source>
        <dbReference type="EMBL" id="MEE7490846.1"/>
    </source>
</evidence>
<sequence length="136" mass="13841">MGARLGAILAGALVVGGPGLAPGAAGAQVPTRVGTCAATTIARIGTRFSDTLVKPNGDGIDAGTSVDLRNGVYGVSYAYIDAVARSRVGDRVMTCLVLLPTGCPKGDDRGKMYTTTNLRTLDSWTLPDSQHMCGGA</sequence>
<dbReference type="EMBL" id="MLCA01000006">
    <property type="protein sequence ID" value="MEE7490846.1"/>
    <property type="molecule type" value="Genomic_DNA"/>
</dbReference>
<comment type="caution">
    <text evidence="2">The sequence shown here is derived from an EMBL/GenBank/DDBJ whole genome shotgun (WGS) entry which is preliminary data.</text>
</comment>
<proteinExistence type="predicted"/>
<dbReference type="Proteomes" id="UP001355206">
    <property type="component" value="Unassembled WGS sequence"/>
</dbReference>
<feature type="chain" id="PRO_5045452190" evidence="1">
    <location>
        <begin position="28"/>
        <end position="136"/>
    </location>
</feature>
<dbReference type="RefSeq" id="WP_331301718.1">
    <property type="nucleotide sequence ID" value="NZ_MLCA01000006.1"/>
</dbReference>